<dbReference type="RefSeq" id="WP_190909330.1">
    <property type="nucleotide sequence ID" value="NZ_JACJTQ010000101.1"/>
</dbReference>
<protein>
    <submittedName>
        <fullName evidence="1">Uncharacterized protein</fullName>
    </submittedName>
</protein>
<sequence>MTQPLLPQPQLEPNGITSDQYFEFTPEKLELWNGYLGYGGQDNLGFHLASSFKI</sequence>
<dbReference type="Proteomes" id="UP000660381">
    <property type="component" value="Unassembled WGS sequence"/>
</dbReference>
<evidence type="ECO:0000313" key="2">
    <source>
        <dbReference type="Proteomes" id="UP000660381"/>
    </source>
</evidence>
<proteinExistence type="predicted"/>
<gene>
    <name evidence="1" type="ORF">H6G68_26615</name>
</gene>
<keyword evidence="2" id="KW-1185">Reference proteome</keyword>
<accession>A0ABR8JA32</accession>
<organism evidence="1 2">
    <name type="scientific">Anabaena catenula FACHB-362</name>
    <dbReference type="NCBI Taxonomy" id="2692877"/>
    <lineage>
        <taxon>Bacteria</taxon>
        <taxon>Bacillati</taxon>
        <taxon>Cyanobacteriota</taxon>
        <taxon>Cyanophyceae</taxon>
        <taxon>Nostocales</taxon>
        <taxon>Nostocaceae</taxon>
        <taxon>Anabaena</taxon>
    </lineage>
</organism>
<evidence type="ECO:0000313" key="1">
    <source>
        <dbReference type="EMBL" id="MBD2695241.1"/>
    </source>
</evidence>
<reference evidence="1 2" key="1">
    <citation type="journal article" date="2020" name="ISME J.">
        <title>Comparative genomics reveals insights into cyanobacterial evolution and habitat adaptation.</title>
        <authorList>
            <person name="Chen M.Y."/>
            <person name="Teng W.K."/>
            <person name="Zhao L."/>
            <person name="Hu C.X."/>
            <person name="Zhou Y.K."/>
            <person name="Han B.P."/>
            <person name="Song L.R."/>
            <person name="Shu W.S."/>
        </authorList>
    </citation>
    <scope>NUCLEOTIDE SEQUENCE [LARGE SCALE GENOMIC DNA]</scope>
    <source>
        <strain evidence="1 2">FACHB-362</strain>
    </source>
</reference>
<dbReference type="EMBL" id="JACJTQ010000101">
    <property type="protein sequence ID" value="MBD2695241.1"/>
    <property type="molecule type" value="Genomic_DNA"/>
</dbReference>
<comment type="caution">
    <text evidence="1">The sequence shown here is derived from an EMBL/GenBank/DDBJ whole genome shotgun (WGS) entry which is preliminary data.</text>
</comment>
<name>A0ABR8JA32_9NOST</name>